<proteinExistence type="predicted"/>
<gene>
    <name evidence="1" type="ordered locus">AM1_G0123</name>
</gene>
<evidence type="ECO:0000313" key="1">
    <source>
        <dbReference type="EMBL" id="ABW33303.1"/>
    </source>
</evidence>
<dbReference type="GO" id="GO:0006790">
    <property type="term" value="P:sulfur compound metabolic process"/>
    <property type="evidence" value="ECO:0007669"/>
    <property type="project" value="TreeGrafter"/>
</dbReference>
<protein>
    <recommendedName>
        <fullName evidence="3">Sulfotransferase</fullName>
    </recommendedName>
</protein>
<dbReference type="GO" id="GO:0006044">
    <property type="term" value="P:N-acetylglucosamine metabolic process"/>
    <property type="evidence" value="ECO:0007669"/>
    <property type="project" value="TreeGrafter"/>
</dbReference>
<keyword evidence="1" id="KW-0614">Plasmid</keyword>
<dbReference type="InterPro" id="IPR051135">
    <property type="entry name" value="Gal/GlcNAc/GalNAc_ST"/>
</dbReference>
<reference evidence="1 2" key="1">
    <citation type="journal article" date="2008" name="Proc. Natl. Acad. Sci. U.S.A.">
        <title>Niche adaptation and genome expansion in the chlorophyll d-producing cyanobacterium Acaryochloris marina.</title>
        <authorList>
            <person name="Swingley W.D."/>
            <person name="Chen M."/>
            <person name="Cheung P.C."/>
            <person name="Conrad A.L."/>
            <person name="Dejesa L.C."/>
            <person name="Hao J."/>
            <person name="Honchak B.M."/>
            <person name="Karbach L.E."/>
            <person name="Kurdoglu A."/>
            <person name="Lahiri S."/>
            <person name="Mastrian S.D."/>
            <person name="Miyashita H."/>
            <person name="Page L."/>
            <person name="Ramakrishna P."/>
            <person name="Satoh S."/>
            <person name="Sattley W.M."/>
            <person name="Shimada Y."/>
            <person name="Taylor H.L."/>
            <person name="Tomo T."/>
            <person name="Tsuchiya T."/>
            <person name="Wang Z.T."/>
            <person name="Raymond J."/>
            <person name="Mimuro M."/>
            <person name="Blankenship R.E."/>
            <person name="Touchman J.W."/>
        </authorList>
    </citation>
    <scope>NUCLEOTIDE SEQUENCE [LARGE SCALE GENOMIC DNA]</scope>
    <source>
        <strain evidence="2">MBIC 11017</strain>
        <plasmid evidence="2">Plasmid pREB7</plasmid>
    </source>
</reference>
<dbReference type="Gene3D" id="3.40.50.300">
    <property type="entry name" value="P-loop containing nucleotide triphosphate hydrolases"/>
    <property type="match status" value="1"/>
</dbReference>
<dbReference type="SUPFAM" id="SSF52540">
    <property type="entry name" value="P-loop containing nucleoside triphosphate hydrolases"/>
    <property type="match status" value="1"/>
</dbReference>
<geneLocation type="plasmid" evidence="1 2">
    <name>pREB7</name>
</geneLocation>
<dbReference type="Proteomes" id="UP000000268">
    <property type="component" value="Plasmid pREB7"/>
</dbReference>
<organism evidence="1 2">
    <name type="scientific">Acaryochloris marina (strain MBIC 11017)</name>
    <dbReference type="NCBI Taxonomy" id="329726"/>
    <lineage>
        <taxon>Bacteria</taxon>
        <taxon>Bacillati</taxon>
        <taxon>Cyanobacteriota</taxon>
        <taxon>Cyanophyceae</taxon>
        <taxon>Acaryochloridales</taxon>
        <taxon>Acaryochloridaceae</taxon>
        <taxon>Acaryochloris</taxon>
    </lineage>
</organism>
<dbReference type="Pfam" id="PF13469">
    <property type="entry name" value="Sulfotransfer_3"/>
    <property type="match status" value="1"/>
</dbReference>
<dbReference type="HOGENOM" id="CLU_1237986_0_0_3"/>
<accession>A8ZQL7</accession>
<evidence type="ECO:0000313" key="2">
    <source>
        <dbReference type="Proteomes" id="UP000000268"/>
    </source>
</evidence>
<dbReference type="AlphaFoldDB" id="A8ZQL7"/>
<dbReference type="eggNOG" id="COG4424">
    <property type="taxonomic scope" value="Bacteria"/>
</dbReference>
<dbReference type="InterPro" id="IPR027417">
    <property type="entry name" value="P-loop_NTPase"/>
</dbReference>
<dbReference type="PANTHER" id="PTHR10704">
    <property type="entry name" value="CARBOHYDRATE SULFOTRANSFERASE"/>
    <property type="match status" value="1"/>
</dbReference>
<dbReference type="PANTHER" id="PTHR10704:SF44">
    <property type="entry name" value="LD35051P-RELATED"/>
    <property type="match status" value="1"/>
</dbReference>
<keyword evidence="2" id="KW-1185">Reference proteome</keyword>
<sequence length="223" mass="26627">MKLRTFFALKLVYDRHTFRPNILINHFILRRQIYSYLEKTIANCFHLEALKRMFPDAFYIHLVRDGRANVSSMIEGWEKIVNVNADLPSSDSNKIQHWSYPMPPNWQSQVKHSIEEICAWSWVEHNRVVLEEFEREKSSNYMRIRYENFIENPRTVLEAISKNTGLTISADCINYLNSNPHSRTTISPPQKDKWRKKYPNKIRRITPYIEPMMERLGYACSRV</sequence>
<name>A8ZQL7_ACAM1</name>
<evidence type="ECO:0008006" key="3">
    <source>
        <dbReference type="Google" id="ProtNLM"/>
    </source>
</evidence>
<dbReference type="EMBL" id="CP000844">
    <property type="protein sequence ID" value="ABW33303.1"/>
    <property type="molecule type" value="Genomic_DNA"/>
</dbReference>
<dbReference type="KEGG" id="amr:AM1_G0123"/>
<dbReference type="GO" id="GO:0001517">
    <property type="term" value="F:N-acetylglucosamine 6-O-sulfotransferase activity"/>
    <property type="evidence" value="ECO:0007669"/>
    <property type="project" value="TreeGrafter"/>
</dbReference>